<comment type="caution">
    <text evidence="1">The sequence shown here is derived from an EMBL/GenBank/DDBJ whole genome shotgun (WGS) entry which is preliminary data.</text>
</comment>
<name>A0ACC6L3U8_9SPHI</name>
<reference evidence="1" key="1">
    <citation type="submission" date="2023-07" db="EMBL/GenBank/DDBJ databases">
        <title>Sorghum-associated microbial communities from plants grown in Nebraska, USA.</title>
        <authorList>
            <person name="Schachtman D."/>
        </authorList>
    </citation>
    <scope>NUCLEOTIDE SEQUENCE</scope>
    <source>
        <strain evidence="1">2697</strain>
    </source>
</reference>
<protein>
    <submittedName>
        <fullName evidence="1">Thiol-disulfide isomerase/thioredoxin</fullName>
    </submittedName>
</protein>
<keyword evidence="2" id="KW-1185">Reference proteome</keyword>
<sequence>MRKTVIIIFLALATGSCFGQSIDTAALGILQRSYKKLAAMQVLSYELTKVDTMIRDGMPPQVEVKTVFGNIKKNAYWQLRFDDNTEWWLIRGDTLYKKETSGRSPIVSSGSWDKHSMAANSIYHILGRNCPGIEPGITAIQFATDTSKGDLYLIDVIRQIDYQTDEIKSERFFNRYWVDKKSLFCKRRMMYSRRLESGQEAIDIYDFSVSLKKNPADLDFKYFFNGPVVKETVVKKHENLTVGTIAPDFTITDVKTDKPLKLDDLRGKVVLLDFWYMACMPCRILIPRIQKLQEKFKNENVAIIGINISDSSAEKILSFLNDRKISYPQYYQTGKLVQDYKLNAFPTTLVLDKEGRVKLLETGVAETTESVLEQAIRKELGL</sequence>
<evidence type="ECO:0000313" key="1">
    <source>
        <dbReference type="EMBL" id="MDR6786328.1"/>
    </source>
</evidence>
<accession>A0ACC6L3U8</accession>
<dbReference type="EMBL" id="JAVDTF010000006">
    <property type="protein sequence ID" value="MDR6786328.1"/>
    <property type="molecule type" value="Genomic_DNA"/>
</dbReference>
<gene>
    <name evidence="1" type="ORF">J2X78_004921</name>
</gene>
<keyword evidence="1" id="KW-0413">Isomerase</keyword>
<dbReference type="Proteomes" id="UP001246858">
    <property type="component" value="Unassembled WGS sequence"/>
</dbReference>
<proteinExistence type="predicted"/>
<evidence type="ECO:0000313" key="2">
    <source>
        <dbReference type="Proteomes" id="UP001246858"/>
    </source>
</evidence>
<organism evidence="1 2">
    <name type="scientific">Pedobacter africanus</name>
    <dbReference type="NCBI Taxonomy" id="151894"/>
    <lineage>
        <taxon>Bacteria</taxon>
        <taxon>Pseudomonadati</taxon>
        <taxon>Bacteroidota</taxon>
        <taxon>Sphingobacteriia</taxon>
        <taxon>Sphingobacteriales</taxon>
        <taxon>Sphingobacteriaceae</taxon>
        <taxon>Pedobacter</taxon>
    </lineage>
</organism>